<dbReference type="PROSITE" id="PS50005">
    <property type="entry name" value="TPR"/>
    <property type="match status" value="1"/>
</dbReference>
<evidence type="ECO:0008006" key="4">
    <source>
        <dbReference type="Google" id="ProtNLM"/>
    </source>
</evidence>
<dbReference type="GO" id="GO:0051087">
    <property type="term" value="F:protein-folding chaperone binding"/>
    <property type="evidence" value="ECO:0007669"/>
    <property type="project" value="InterPro"/>
</dbReference>
<dbReference type="InterPro" id="IPR011990">
    <property type="entry name" value="TPR-like_helical_dom_sf"/>
</dbReference>
<reference evidence="2 3" key="1">
    <citation type="submission" date="2019-09" db="EMBL/GenBank/DDBJ databases">
        <title>A chromosome-level genome assembly of the Chinese tupelo Nyssa sinensis.</title>
        <authorList>
            <person name="Yang X."/>
            <person name="Kang M."/>
            <person name="Yang Y."/>
            <person name="Xiong H."/>
            <person name="Wang M."/>
            <person name="Zhang Z."/>
            <person name="Wang Z."/>
            <person name="Wu H."/>
            <person name="Ma T."/>
            <person name="Liu J."/>
            <person name="Xi Z."/>
        </authorList>
    </citation>
    <scope>NUCLEOTIDE SEQUENCE [LARGE SCALE GENOMIC DNA]</scope>
    <source>
        <strain evidence="2">J267</strain>
        <tissue evidence="2">Leaf</tissue>
    </source>
</reference>
<gene>
    <name evidence="2" type="ORF">F0562_031184</name>
</gene>
<organism evidence="2 3">
    <name type="scientific">Nyssa sinensis</name>
    <dbReference type="NCBI Taxonomy" id="561372"/>
    <lineage>
        <taxon>Eukaryota</taxon>
        <taxon>Viridiplantae</taxon>
        <taxon>Streptophyta</taxon>
        <taxon>Embryophyta</taxon>
        <taxon>Tracheophyta</taxon>
        <taxon>Spermatophyta</taxon>
        <taxon>Magnoliopsida</taxon>
        <taxon>eudicotyledons</taxon>
        <taxon>Gunneridae</taxon>
        <taxon>Pentapetalae</taxon>
        <taxon>asterids</taxon>
        <taxon>Cornales</taxon>
        <taxon>Nyssaceae</taxon>
        <taxon>Nyssa</taxon>
    </lineage>
</organism>
<name>A0A5J5AW16_9ASTE</name>
<sequence length="287" mass="31882">MAEAREAPSSCAFWNLPAAPPPLLRLLRFELQISCARVRAKPSMVTTWPSVRRIMFWNLPVTPHPLLILLRFEIQIFCARVRAKPSVVATWLSVRRIPHSQTHHRHCPIHEIPTIFSLSPVSADSTACIKLEEYQIAKAALETGASLAPRDSRFTNLIKECEEIIPELSIIPMASDLETRAKAAFIDDHFELAIGLYSQAIDLNPNNAELYADWAQANIELSNFTGELPKQSLDKASNVVITPGSQSSDESVVAAADTQLVNNSSNQVAMVLSSKPKYEYRLVSVLI</sequence>
<dbReference type="InterPro" id="IPR044563">
    <property type="entry name" value="Sgt1-like"/>
</dbReference>
<dbReference type="SUPFAM" id="SSF48452">
    <property type="entry name" value="TPR-like"/>
    <property type="match status" value="1"/>
</dbReference>
<dbReference type="AlphaFoldDB" id="A0A5J5AW16"/>
<keyword evidence="3" id="KW-1185">Reference proteome</keyword>
<dbReference type="OrthoDB" id="1898560at2759"/>
<dbReference type="EMBL" id="CM018041">
    <property type="protein sequence ID" value="KAA8533667.1"/>
    <property type="molecule type" value="Genomic_DNA"/>
</dbReference>
<feature type="repeat" description="TPR" evidence="1">
    <location>
        <begin position="174"/>
        <end position="207"/>
    </location>
</feature>
<accession>A0A5J5AW16</accession>
<evidence type="ECO:0000256" key="1">
    <source>
        <dbReference type="PROSITE-ProRule" id="PRU00339"/>
    </source>
</evidence>
<keyword evidence="1" id="KW-0802">TPR repeat</keyword>
<protein>
    <recommendedName>
        <fullName evidence="4">SGTA homodimerisation domain-containing protein</fullName>
    </recommendedName>
</protein>
<evidence type="ECO:0000313" key="2">
    <source>
        <dbReference type="EMBL" id="KAA8533667.1"/>
    </source>
</evidence>
<dbReference type="PANTHER" id="PTHR45862">
    <property type="entry name" value="PROTEIN SGT1 HOMOLOG"/>
    <property type="match status" value="1"/>
</dbReference>
<dbReference type="Gene3D" id="1.25.40.10">
    <property type="entry name" value="Tetratricopeptide repeat domain"/>
    <property type="match status" value="1"/>
</dbReference>
<dbReference type="Proteomes" id="UP000325577">
    <property type="component" value="Linkage Group LG18"/>
</dbReference>
<evidence type="ECO:0000313" key="3">
    <source>
        <dbReference type="Proteomes" id="UP000325577"/>
    </source>
</evidence>
<dbReference type="InterPro" id="IPR019734">
    <property type="entry name" value="TPR_rpt"/>
</dbReference>
<proteinExistence type="predicted"/>